<dbReference type="PROSITE" id="PS51186">
    <property type="entry name" value="GNAT"/>
    <property type="match status" value="1"/>
</dbReference>
<dbReference type="InterPro" id="IPR000182">
    <property type="entry name" value="GNAT_dom"/>
</dbReference>
<comment type="caution">
    <text evidence="4">The sequence shown here is derived from an EMBL/GenBank/DDBJ whole genome shotgun (WGS) entry which is preliminary data.</text>
</comment>
<proteinExistence type="predicted"/>
<evidence type="ECO:0000259" key="3">
    <source>
        <dbReference type="PROSITE" id="PS51186"/>
    </source>
</evidence>
<sequence>MLSYTKIIERFDDEPDLKLIRQEVFVEEQACPPDLEWDELDAVATHFIVRTDEHEPVATARLIPLEQGAASLGRYAVRKHFRGQGIAAKLLSYTIAYARSQGFSHLQLSAQIYAARLYEAEGFVREGEPYEEAGIPHIRMTKLLTGRQQAAAGLLGDDPTVHRFSKTRAYAEAVVSLASQARYRLLLLTPDLEKGVMDQPALLDQFVRLIRDQPRNHIRIICADDKAAVQQSNRLAALGQRMTSSLEIRTLRRDIPFPDQVYLIADQSGILLRHDHRAPAGFICYHDPGLVRRLSDAFTLLWESSEENREIKPLTL</sequence>
<evidence type="ECO:0000256" key="1">
    <source>
        <dbReference type="ARBA" id="ARBA00022679"/>
    </source>
</evidence>
<reference evidence="5" key="1">
    <citation type="journal article" date="2019" name="Int. J. Syst. Evol. Microbiol.">
        <title>The Global Catalogue of Microorganisms (GCM) 10K type strain sequencing project: providing services to taxonomists for standard genome sequencing and annotation.</title>
        <authorList>
            <consortium name="The Broad Institute Genomics Platform"/>
            <consortium name="The Broad Institute Genome Sequencing Center for Infectious Disease"/>
            <person name="Wu L."/>
            <person name="Ma J."/>
        </authorList>
    </citation>
    <scope>NUCLEOTIDE SEQUENCE [LARGE SCALE GENOMIC DNA]</scope>
    <source>
        <strain evidence="5">JCM 17555</strain>
    </source>
</reference>
<feature type="domain" description="N-acetyltransferase" evidence="3">
    <location>
        <begin position="2"/>
        <end position="145"/>
    </location>
</feature>
<name>A0ABP7NME2_9GAMM</name>
<gene>
    <name evidence="4" type="ORF">GCM10022278_06780</name>
</gene>
<evidence type="ECO:0000313" key="5">
    <source>
        <dbReference type="Proteomes" id="UP001501337"/>
    </source>
</evidence>
<dbReference type="SUPFAM" id="SSF55729">
    <property type="entry name" value="Acyl-CoA N-acyltransferases (Nat)"/>
    <property type="match status" value="1"/>
</dbReference>
<dbReference type="Pfam" id="PF25559">
    <property type="entry name" value="DUF7931"/>
    <property type="match status" value="1"/>
</dbReference>
<evidence type="ECO:0000313" key="4">
    <source>
        <dbReference type="EMBL" id="GAA3950321.1"/>
    </source>
</evidence>
<keyword evidence="2" id="KW-0012">Acyltransferase</keyword>
<accession>A0ABP7NME2</accession>
<evidence type="ECO:0000256" key="2">
    <source>
        <dbReference type="ARBA" id="ARBA00023315"/>
    </source>
</evidence>
<organism evidence="4 5">
    <name type="scientific">Allohahella marinimesophila</name>
    <dbReference type="NCBI Taxonomy" id="1054972"/>
    <lineage>
        <taxon>Bacteria</taxon>
        <taxon>Pseudomonadati</taxon>
        <taxon>Pseudomonadota</taxon>
        <taxon>Gammaproteobacteria</taxon>
        <taxon>Oceanospirillales</taxon>
        <taxon>Hahellaceae</taxon>
        <taxon>Allohahella</taxon>
    </lineage>
</organism>
<dbReference type="Gene3D" id="3.40.630.30">
    <property type="match status" value="1"/>
</dbReference>
<protein>
    <recommendedName>
        <fullName evidence="3">N-acetyltransferase domain-containing protein</fullName>
    </recommendedName>
</protein>
<dbReference type="EMBL" id="BAABBO010000001">
    <property type="protein sequence ID" value="GAA3950321.1"/>
    <property type="molecule type" value="Genomic_DNA"/>
</dbReference>
<dbReference type="PANTHER" id="PTHR43877:SF2">
    <property type="entry name" value="AMINOALKYLPHOSPHONATE N-ACETYLTRANSFERASE-RELATED"/>
    <property type="match status" value="1"/>
</dbReference>
<dbReference type="InterPro" id="IPR016181">
    <property type="entry name" value="Acyl_CoA_acyltransferase"/>
</dbReference>
<dbReference type="RefSeq" id="WP_344803264.1">
    <property type="nucleotide sequence ID" value="NZ_BAABBO010000001.1"/>
</dbReference>
<keyword evidence="1" id="KW-0808">Transferase</keyword>
<dbReference type="InterPro" id="IPR057691">
    <property type="entry name" value="DUF7931"/>
</dbReference>
<dbReference type="Proteomes" id="UP001501337">
    <property type="component" value="Unassembled WGS sequence"/>
</dbReference>
<dbReference type="InterPro" id="IPR050832">
    <property type="entry name" value="Bact_Acetyltransf"/>
</dbReference>
<keyword evidence="5" id="KW-1185">Reference proteome</keyword>
<dbReference type="CDD" id="cd04301">
    <property type="entry name" value="NAT_SF"/>
    <property type="match status" value="1"/>
</dbReference>
<dbReference type="PANTHER" id="PTHR43877">
    <property type="entry name" value="AMINOALKYLPHOSPHONATE N-ACETYLTRANSFERASE-RELATED-RELATED"/>
    <property type="match status" value="1"/>
</dbReference>
<dbReference type="Pfam" id="PF13673">
    <property type="entry name" value="Acetyltransf_10"/>
    <property type="match status" value="1"/>
</dbReference>